<dbReference type="InterPro" id="IPR027942">
    <property type="entry name" value="SEO_N"/>
</dbReference>
<feature type="domain" description="Sieve element occlusion N-terminal" evidence="1">
    <location>
        <begin position="32"/>
        <end position="317"/>
    </location>
</feature>
<keyword evidence="3" id="KW-1185">Reference proteome</keyword>
<dbReference type="KEGG" id="peu:105118522"/>
<gene>
    <name evidence="4" type="primary">LOC105118522</name>
</gene>
<dbReference type="Pfam" id="PF14577">
    <property type="entry name" value="SEO_C"/>
    <property type="match status" value="1"/>
</dbReference>
<evidence type="ECO:0000313" key="3">
    <source>
        <dbReference type="Proteomes" id="UP000694918"/>
    </source>
</evidence>
<dbReference type="Gene3D" id="3.40.30.10">
    <property type="entry name" value="Glutaredoxin"/>
    <property type="match status" value="1"/>
</dbReference>
<dbReference type="InterPro" id="IPR039299">
    <property type="entry name" value="SEOA"/>
</dbReference>
<dbReference type="Proteomes" id="UP000694918">
    <property type="component" value="Unplaced"/>
</dbReference>
<reference evidence="4" key="1">
    <citation type="submission" date="2025-08" db="UniProtKB">
        <authorList>
            <consortium name="RefSeq"/>
        </authorList>
    </citation>
    <scope>IDENTIFICATION</scope>
</reference>
<dbReference type="RefSeq" id="XP_011014800.1">
    <property type="nucleotide sequence ID" value="XM_011016498.1"/>
</dbReference>
<accession>A0AAJ6XDE3</accession>
<evidence type="ECO:0000259" key="2">
    <source>
        <dbReference type="Pfam" id="PF14577"/>
    </source>
</evidence>
<dbReference type="PANTHER" id="PTHR33232:SF9">
    <property type="entry name" value="PROTEIN SIEVE ELEMENT OCCLUSION B"/>
    <property type="match status" value="1"/>
</dbReference>
<dbReference type="PANTHER" id="PTHR33232">
    <property type="entry name" value="PROTEIN SIEVE ELEMENT OCCLUSION B-LIKE"/>
    <property type="match status" value="1"/>
</dbReference>
<dbReference type="GO" id="GO:0010088">
    <property type="term" value="P:phloem development"/>
    <property type="evidence" value="ECO:0007669"/>
    <property type="project" value="InterPro"/>
</dbReference>
<dbReference type="GeneID" id="105118522"/>
<feature type="domain" description="Sieve element occlusion C-terminal" evidence="2">
    <location>
        <begin position="481"/>
        <end position="712"/>
    </location>
</feature>
<dbReference type="Pfam" id="PF14576">
    <property type="entry name" value="SEO_N"/>
    <property type="match status" value="1"/>
</dbReference>
<name>A0AAJ6XDE3_POPEU</name>
<dbReference type="InterPro" id="IPR027944">
    <property type="entry name" value="SEO_C"/>
</dbReference>
<organism evidence="3 4">
    <name type="scientific">Populus euphratica</name>
    <name type="common">Euphrates poplar</name>
    <dbReference type="NCBI Taxonomy" id="75702"/>
    <lineage>
        <taxon>Eukaryota</taxon>
        <taxon>Viridiplantae</taxon>
        <taxon>Streptophyta</taxon>
        <taxon>Embryophyta</taxon>
        <taxon>Tracheophyta</taxon>
        <taxon>Spermatophyta</taxon>
        <taxon>Magnoliopsida</taxon>
        <taxon>eudicotyledons</taxon>
        <taxon>Gunneridae</taxon>
        <taxon>Pentapetalae</taxon>
        <taxon>rosids</taxon>
        <taxon>fabids</taxon>
        <taxon>Malpighiales</taxon>
        <taxon>Salicaceae</taxon>
        <taxon>Saliceae</taxon>
        <taxon>Populus</taxon>
    </lineage>
</organism>
<sequence length="722" mass="82624">MASGLSLRHPAHGFNASQQLIKSDRGSMLTMSDDNVMMKQIVGTHAPDGREVDVKPLLHLVEDILKRATLQIDSSLTTSQAHAELEDKTHQVNFVSMLDALSYTIDRISCEIAYKSLDGTDAHATTVSLFSMLPSYSWDAKLVLTLAAFALNYGEFWLLAQIYSSNQLAKSMAILRQLPSIMEHSGPLKPRFDAINNLIKVMMDVARCVVEFKDLPPAYISNEVAALSTAMAHIPIAVYWTMRSVVACAAQITSLTTMGHEFSISTTVAWELSSLAHKLSNILDHLRKQLDTCYQHIDEKRNVESFQMLKNLFETIHIDNMKVLKALIYAKDDIQPLIDGSSKKRVHLDVLRRKNVLLLISGLDMSNDELSILEQIYNESRHHEARLDSQYEVVWIPIVDRSVQSDPMKEKFESMQSSMPWFTVYHPSLIEKAVIRFIKEVWHFRNKPILVVLDPQGKVVCPNALHMMWIWGSSAFPFTSSREESLWRDETWRLELLVDGIDPVILNWIKEGKYIFLYGGDDDEWVRKFTNTARTVAQSARIHLEMVYVGKSSKREKIRRVIATITGEKLSYAWQDLTMIWFFWTRLESMLYSKIQLGKLDDHDPMMQEIKKLLSYDREGGWAVLSNGSNVVANGHKTTALQTLLEYDLWKGQVPVKGFDLAFRDHQGLIHDIARPCSRFDFPMTTGRIPETMKCPECHRTMEKFSTFLCCHDEVIPDELFQ</sequence>
<protein>
    <submittedName>
        <fullName evidence="4">Uncharacterized protein LOC105118522 isoform X1</fullName>
    </submittedName>
</protein>
<proteinExistence type="predicted"/>
<evidence type="ECO:0000313" key="4">
    <source>
        <dbReference type="RefSeq" id="XP_011014800.1"/>
    </source>
</evidence>
<evidence type="ECO:0000259" key="1">
    <source>
        <dbReference type="Pfam" id="PF14576"/>
    </source>
</evidence>
<dbReference type="AlphaFoldDB" id="A0AAJ6XDE3"/>